<sequence>MSAGAPLPALPFPSPPLISPRRRPPAALGFLAPLGAPAEAWWRRLLPSHTPPPWTQRDPLPPSPPPLHAVGLLYIVFAAAASRANPPAAARRYLSEAAASSRHSHSLCPALPTALATNLAAADAAAFSLLLPLAVPRRHPAWLPRLLALAASPFELTLALDAHAAPCSAALHAALLREHALRRLDVAYNAEATLGLPAAAAATPRPPWRWPARPGRDVAPRSAAGLLPHNWALLVRRGEGARLVLERWAAALRCAACGWANDQYALQAVVAALPHGGGGGGAPRVLRLREHAAAALKSWSKAEGQFFPRYTRGVRAEVLLAHTANLSWGRRRVDMCALLNQKPAAPRLLLQPSGAAPLRAVYTRGECRALLAEARGGALCEMLPRREGGGARRAAAPPEEMVETFDEFWRWVQQQWAAARNGTRARPPR</sequence>
<evidence type="ECO:0000313" key="2">
    <source>
        <dbReference type="Proteomes" id="UP001515480"/>
    </source>
</evidence>
<dbReference type="Proteomes" id="UP001515480">
    <property type="component" value="Unassembled WGS sequence"/>
</dbReference>
<dbReference type="EMBL" id="JBGBPQ010000031">
    <property type="protein sequence ID" value="KAL1495799.1"/>
    <property type="molecule type" value="Genomic_DNA"/>
</dbReference>
<name>A0AB34IE19_PRYPA</name>
<organism evidence="1 2">
    <name type="scientific">Prymnesium parvum</name>
    <name type="common">Toxic golden alga</name>
    <dbReference type="NCBI Taxonomy" id="97485"/>
    <lineage>
        <taxon>Eukaryota</taxon>
        <taxon>Haptista</taxon>
        <taxon>Haptophyta</taxon>
        <taxon>Prymnesiophyceae</taxon>
        <taxon>Prymnesiales</taxon>
        <taxon>Prymnesiaceae</taxon>
        <taxon>Prymnesium</taxon>
    </lineage>
</organism>
<proteinExistence type="predicted"/>
<reference evidence="1 2" key="1">
    <citation type="journal article" date="2024" name="Science">
        <title>Giant polyketide synthase enzymes in the biosynthesis of giant marine polyether toxins.</title>
        <authorList>
            <person name="Fallon T.R."/>
            <person name="Shende V.V."/>
            <person name="Wierzbicki I.H."/>
            <person name="Pendleton A.L."/>
            <person name="Watervoot N.F."/>
            <person name="Auber R.P."/>
            <person name="Gonzalez D.J."/>
            <person name="Wisecaver J.H."/>
            <person name="Moore B.S."/>
        </authorList>
    </citation>
    <scope>NUCLEOTIDE SEQUENCE [LARGE SCALE GENOMIC DNA]</scope>
    <source>
        <strain evidence="1 2">12B1</strain>
    </source>
</reference>
<evidence type="ECO:0000313" key="1">
    <source>
        <dbReference type="EMBL" id="KAL1495799.1"/>
    </source>
</evidence>
<dbReference type="AlphaFoldDB" id="A0AB34IE19"/>
<protein>
    <submittedName>
        <fullName evidence="1">Uncharacterized protein</fullName>
    </submittedName>
</protein>
<gene>
    <name evidence="1" type="ORF">AB1Y20_016660</name>
</gene>
<accession>A0AB34IE19</accession>
<keyword evidence="2" id="KW-1185">Reference proteome</keyword>
<comment type="caution">
    <text evidence="1">The sequence shown here is derived from an EMBL/GenBank/DDBJ whole genome shotgun (WGS) entry which is preliminary data.</text>
</comment>